<feature type="domain" description="Peptidase M24 C-terminal" evidence="6">
    <location>
        <begin position="547"/>
        <end position="606"/>
    </location>
</feature>
<accession>A0AAU7JAS4</accession>
<evidence type="ECO:0000259" key="5">
    <source>
        <dbReference type="Pfam" id="PF01321"/>
    </source>
</evidence>
<keyword evidence="7" id="KW-0031">Aminopeptidase</keyword>
<dbReference type="EMBL" id="CP157484">
    <property type="protein sequence ID" value="XBO37477.1"/>
    <property type="molecule type" value="Genomic_DNA"/>
</dbReference>
<dbReference type="InterPro" id="IPR036005">
    <property type="entry name" value="Creatinase/aminopeptidase-like"/>
</dbReference>
<dbReference type="PANTHER" id="PTHR43763:SF6">
    <property type="entry name" value="XAA-PRO AMINOPEPTIDASE 1"/>
    <property type="match status" value="1"/>
</dbReference>
<dbReference type="CDD" id="cd01085">
    <property type="entry name" value="APP"/>
    <property type="match status" value="1"/>
</dbReference>
<dbReference type="GO" id="GO:0046872">
    <property type="term" value="F:metal ion binding"/>
    <property type="evidence" value="ECO:0007669"/>
    <property type="project" value="UniProtKB-KW"/>
</dbReference>
<evidence type="ECO:0000259" key="6">
    <source>
        <dbReference type="Pfam" id="PF16188"/>
    </source>
</evidence>
<dbReference type="Pfam" id="PF01321">
    <property type="entry name" value="Creatinase_N"/>
    <property type="match status" value="1"/>
</dbReference>
<proteinExistence type="inferred from homology"/>
<evidence type="ECO:0000256" key="1">
    <source>
        <dbReference type="ARBA" id="ARBA00008766"/>
    </source>
</evidence>
<keyword evidence="7" id="KW-0645">Protease</keyword>
<keyword evidence="3 7" id="KW-0378">Hydrolase</keyword>
<reference evidence="7" key="1">
    <citation type="submission" date="2024-05" db="EMBL/GenBank/DDBJ databases">
        <authorList>
            <person name="Kim S."/>
            <person name="Heo J."/>
            <person name="Choi H."/>
            <person name="Choi Y."/>
            <person name="Kwon S.-W."/>
            <person name="Kim Y."/>
        </authorList>
    </citation>
    <scope>NUCLEOTIDE SEQUENCE</scope>
    <source>
        <strain evidence="7">KACC 23698</strain>
    </source>
</reference>
<gene>
    <name evidence="7" type="ORF">ABEG18_17310</name>
</gene>
<dbReference type="SUPFAM" id="SSF53092">
    <property type="entry name" value="Creatinase/prolidase N-terminal domain"/>
    <property type="match status" value="1"/>
</dbReference>
<dbReference type="GO" id="GO:0070006">
    <property type="term" value="F:metalloaminopeptidase activity"/>
    <property type="evidence" value="ECO:0007669"/>
    <property type="project" value="InterPro"/>
</dbReference>
<name>A0AAU7JAS4_9HYPH</name>
<dbReference type="SUPFAM" id="SSF55920">
    <property type="entry name" value="Creatinase/aminopeptidase"/>
    <property type="match status" value="1"/>
</dbReference>
<evidence type="ECO:0000313" key="7">
    <source>
        <dbReference type="EMBL" id="XBO37477.1"/>
    </source>
</evidence>
<dbReference type="InterPro" id="IPR032416">
    <property type="entry name" value="Peptidase_M24_C"/>
</dbReference>
<dbReference type="PANTHER" id="PTHR43763">
    <property type="entry name" value="XAA-PRO AMINOPEPTIDASE 1"/>
    <property type="match status" value="1"/>
</dbReference>
<dbReference type="InterPro" id="IPR000994">
    <property type="entry name" value="Pept_M24"/>
</dbReference>
<dbReference type="RefSeq" id="WP_406854299.1">
    <property type="nucleotide sequence ID" value="NZ_CP157484.1"/>
</dbReference>
<dbReference type="FunFam" id="3.90.230.10:FF:000009">
    <property type="entry name" value="xaa-Pro aminopeptidase 2"/>
    <property type="match status" value="1"/>
</dbReference>
<dbReference type="Pfam" id="PF16189">
    <property type="entry name" value="Creatinase_N_2"/>
    <property type="match status" value="1"/>
</dbReference>
<dbReference type="InterPro" id="IPR029149">
    <property type="entry name" value="Creatin/AminoP/Spt16_N"/>
</dbReference>
<comment type="similarity">
    <text evidence="1">Belongs to the peptidase M24B family.</text>
</comment>
<protein>
    <submittedName>
        <fullName evidence="7">Aminopeptidase P family protein</fullName>
        <ecNumber evidence="7">3.4.11.-</ecNumber>
    </submittedName>
</protein>
<dbReference type="Gene3D" id="3.90.230.10">
    <property type="entry name" value="Creatinase/methionine aminopeptidase superfamily"/>
    <property type="match status" value="1"/>
</dbReference>
<feature type="domain" description="Creatinase N-terminal" evidence="5">
    <location>
        <begin position="21"/>
        <end position="151"/>
    </location>
</feature>
<dbReference type="GO" id="GO:0005737">
    <property type="term" value="C:cytoplasm"/>
    <property type="evidence" value="ECO:0007669"/>
    <property type="project" value="UniProtKB-ARBA"/>
</dbReference>
<dbReference type="Gene3D" id="3.40.350.10">
    <property type="entry name" value="Creatinase/prolidase N-terminal domain"/>
    <property type="match status" value="2"/>
</dbReference>
<sequence>MAKAVFQSFEEKADPARGASRAAALRAELVRRGLDGFVIPRTDEHQNEYVAACSERLAWLTGFTGSWGLAIVLRDEAAIFVDGRYTVQVREQVDTAVFTPEHLIDSPPEAWLEKRLKPGNKLGFDPNLHTHDGAKRLEKACAKAGAELVPVVGNPVDSVWEDRPAPPLAPIVLHPTAFAGVSAADKLARIQGRLQELGDAALVITDPHAMAWTFNIRGGDVSHTPLPMGYAIVPREGRPSLFVEECKLSNEVRATLSDLAEVEGETMLDRRLAQLGAAKQKARFDQATASRRLVSLFEKAGGSADVGTCPVALMKAVKNDAEIAGSRAAHRRDGAAMVNFLAWFAREALQGRLTEIDATVALEGFRRDTGELVDVSFPSIAGAGPNAAIPHYRVTERSNRRIEPGIFLIDSGAQYRDGTTDITRTIAVGTPTPEMRDRFTRVLQGHIAIATVVFPKGVSGAQLDAFARRPLWDAGLDFDHGTGHGIGSYLSVHEGPQRLSKLGVTPLEAGMMLSNEPGYYKSGEYGIRIENLILVERREIAGAEREIYGFETLSFAPIDLALVEPALMTEAEIAWLDAYHAKVRELIGPLVTGDAARWLEEAARPIAS</sequence>
<feature type="domain" description="Peptidase M24" evidence="4">
    <location>
        <begin position="327"/>
        <end position="536"/>
    </location>
</feature>
<evidence type="ECO:0000259" key="4">
    <source>
        <dbReference type="Pfam" id="PF00557"/>
    </source>
</evidence>
<dbReference type="Pfam" id="PF16188">
    <property type="entry name" value="Peptidase_M24_C"/>
    <property type="match status" value="1"/>
</dbReference>
<dbReference type="EC" id="3.4.11.-" evidence="7"/>
<dbReference type="InterPro" id="IPR000587">
    <property type="entry name" value="Creatinase_N"/>
</dbReference>
<keyword evidence="2" id="KW-0479">Metal-binding</keyword>
<dbReference type="AlphaFoldDB" id="A0AAU7JAS4"/>
<evidence type="ECO:0000256" key="2">
    <source>
        <dbReference type="ARBA" id="ARBA00022723"/>
    </source>
</evidence>
<dbReference type="InterPro" id="IPR033740">
    <property type="entry name" value="Pept_M24B"/>
</dbReference>
<evidence type="ECO:0000256" key="3">
    <source>
        <dbReference type="ARBA" id="ARBA00022801"/>
    </source>
</evidence>
<organism evidence="7">
    <name type="scientific">Alsobacter sp. KACC 23698</name>
    <dbReference type="NCBI Taxonomy" id="3149229"/>
    <lineage>
        <taxon>Bacteria</taxon>
        <taxon>Pseudomonadati</taxon>
        <taxon>Pseudomonadota</taxon>
        <taxon>Alphaproteobacteria</taxon>
        <taxon>Hyphomicrobiales</taxon>
        <taxon>Alsobacteraceae</taxon>
        <taxon>Alsobacter</taxon>
    </lineage>
</organism>
<dbReference type="Pfam" id="PF00557">
    <property type="entry name" value="Peptidase_M24"/>
    <property type="match status" value="1"/>
</dbReference>
<dbReference type="InterPro" id="IPR050422">
    <property type="entry name" value="X-Pro_aminopeptidase_P"/>
</dbReference>